<dbReference type="GO" id="GO:0016020">
    <property type="term" value="C:membrane"/>
    <property type="evidence" value="ECO:0007669"/>
    <property type="project" value="UniProtKB-SubCell"/>
</dbReference>
<reference evidence="4 5" key="1">
    <citation type="submission" date="2019-05" db="EMBL/GenBank/DDBJ databases">
        <title>Mikania micrantha, genome provides insights into the molecular mechanism of rapid growth.</title>
        <authorList>
            <person name="Liu B."/>
        </authorList>
    </citation>
    <scope>NUCLEOTIDE SEQUENCE [LARGE SCALE GENOMIC DNA]</scope>
    <source>
        <strain evidence="4">NLD-2019</strain>
        <tissue evidence="4">Leaf</tissue>
    </source>
</reference>
<dbReference type="Gene3D" id="1.50.40.10">
    <property type="entry name" value="Mitochondrial carrier domain"/>
    <property type="match status" value="1"/>
</dbReference>
<comment type="subcellular location">
    <subcellularLocation>
        <location evidence="1">Membrane</location>
        <topology evidence="1">Multi-pass membrane protein</topology>
    </subcellularLocation>
</comment>
<evidence type="ECO:0008006" key="6">
    <source>
        <dbReference type="Google" id="ProtNLM"/>
    </source>
</evidence>
<evidence type="ECO:0000313" key="4">
    <source>
        <dbReference type="EMBL" id="KAD4586625.1"/>
    </source>
</evidence>
<sequence>MDVKGFVEGGIASIVAGCSTHPLDLIKVRMQLQGESPPIANPHLRPAFAGTASVTMPHPTSPLPRSGLVSVEDFECGLLSLATSDGVGQLYYGLMVPVGVFGWCSLFAFHSSNLLIAYNWKSLQCISIQRALAIWGDGNGCVDLIQSLFKQPIDMDSSANEASLRGDHSRGCLNAKQCIRKVADGHFTAAVKVLCSSGVAPLGGATMKALLDKHPILPPPALPGDLLSEPPLVVDVESVLGCIKSFPKGTSCGRDGLRAQHILDALCGEGSAIAVGLLKAITEVVNLWLGGRCPVALAEFVASAPLTPLLKPDNGIRPIAVGAIWRRLVSKVAMKSVGNDMANYLGDFQFGVGIPSGAEAVLHSANRFLNMFHSDGSLALLTVDFSNAFNLVDRTTLLQEGMIVFSQLPGFNKAIL</sequence>
<keyword evidence="5" id="KW-1185">Reference proteome</keyword>
<dbReference type="Proteomes" id="UP000326396">
    <property type="component" value="Linkage Group LG2"/>
</dbReference>
<dbReference type="EMBL" id="SZYD01000012">
    <property type="protein sequence ID" value="KAD4586625.1"/>
    <property type="molecule type" value="Genomic_DNA"/>
</dbReference>
<evidence type="ECO:0000256" key="1">
    <source>
        <dbReference type="ARBA" id="ARBA00004141"/>
    </source>
</evidence>
<proteinExistence type="predicted"/>
<gene>
    <name evidence="4" type="ORF">E3N88_24226</name>
</gene>
<protein>
    <recommendedName>
        <fullName evidence="6">Reverse transcriptase domain-containing protein</fullName>
    </recommendedName>
</protein>
<keyword evidence="3" id="KW-0472">Membrane</keyword>
<dbReference type="Pfam" id="PF00153">
    <property type="entry name" value="Mito_carr"/>
    <property type="match status" value="1"/>
</dbReference>
<keyword evidence="2" id="KW-0812">Transmembrane</keyword>
<dbReference type="InterPro" id="IPR018108">
    <property type="entry name" value="MCP_transmembrane"/>
</dbReference>
<organism evidence="4 5">
    <name type="scientific">Mikania micrantha</name>
    <name type="common">bitter vine</name>
    <dbReference type="NCBI Taxonomy" id="192012"/>
    <lineage>
        <taxon>Eukaryota</taxon>
        <taxon>Viridiplantae</taxon>
        <taxon>Streptophyta</taxon>
        <taxon>Embryophyta</taxon>
        <taxon>Tracheophyta</taxon>
        <taxon>Spermatophyta</taxon>
        <taxon>Magnoliopsida</taxon>
        <taxon>eudicotyledons</taxon>
        <taxon>Gunneridae</taxon>
        <taxon>Pentapetalae</taxon>
        <taxon>asterids</taxon>
        <taxon>campanulids</taxon>
        <taxon>Asterales</taxon>
        <taxon>Asteraceae</taxon>
        <taxon>Asteroideae</taxon>
        <taxon>Heliantheae alliance</taxon>
        <taxon>Eupatorieae</taxon>
        <taxon>Mikania</taxon>
    </lineage>
</organism>
<evidence type="ECO:0000313" key="5">
    <source>
        <dbReference type="Proteomes" id="UP000326396"/>
    </source>
</evidence>
<dbReference type="SUPFAM" id="SSF103506">
    <property type="entry name" value="Mitochondrial carrier"/>
    <property type="match status" value="1"/>
</dbReference>
<dbReference type="InterPro" id="IPR023395">
    <property type="entry name" value="MCP_dom_sf"/>
</dbReference>
<evidence type="ECO:0000256" key="3">
    <source>
        <dbReference type="ARBA" id="ARBA00023136"/>
    </source>
</evidence>
<comment type="caution">
    <text evidence="4">The sequence shown here is derived from an EMBL/GenBank/DDBJ whole genome shotgun (WGS) entry which is preliminary data.</text>
</comment>
<dbReference type="AlphaFoldDB" id="A0A5N6NI15"/>
<accession>A0A5N6NI15</accession>
<evidence type="ECO:0000256" key="2">
    <source>
        <dbReference type="ARBA" id="ARBA00022692"/>
    </source>
</evidence>
<name>A0A5N6NI15_9ASTR</name>